<evidence type="ECO:0008006" key="4">
    <source>
        <dbReference type="Google" id="ProtNLM"/>
    </source>
</evidence>
<keyword evidence="1" id="KW-0732">Signal</keyword>
<dbReference type="Proteomes" id="UP001226867">
    <property type="component" value="Unassembled WGS sequence"/>
</dbReference>
<dbReference type="EMBL" id="JAUSRO010000017">
    <property type="protein sequence ID" value="MDP9902340.1"/>
    <property type="molecule type" value="Genomic_DNA"/>
</dbReference>
<evidence type="ECO:0000256" key="1">
    <source>
        <dbReference type="SAM" id="SignalP"/>
    </source>
</evidence>
<organism evidence="2 3">
    <name type="scientific">Variovorax ginsengisoli</name>
    <dbReference type="NCBI Taxonomy" id="363844"/>
    <lineage>
        <taxon>Bacteria</taxon>
        <taxon>Pseudomonadati</taxon>
        <taxon>Pseudomonadota</taxon>
        <taxon>Betaproteobacteria</taxon>
        <taxon>Burkholderiales</taxon>
        <taxon>Comamonadaceae</taxon>
        <taxon>Variovorax</taxon>
    </lineage>
</organism>
<keyword evidence="3" id="KW-1185">Reference proteome</keyword>
<protein>
    <recommendedName>
        <fullName evidence="4">TolC family protein</fullName>
    </recommendedName>
</protein>
<reference evidence="2 3" key="1">
    <citation type="submission" date="2023-07" db="EMBL/GenBank/DDBJ databases">
        <title>Sorghum-associated microbial communities from plants grown in Nebraska, USA.</title>
        <authorList>
            <person name="Schachtman D."/>
        </authorList>
    </citation>
    <scope>NUCLEOTIDE SEQUENCE [LARGE SCALE GENOMIC DNA]</scope>
    <source>
        <strain evidence="2 3">DS1607</strain>
    </source>
</reference>
<gene>
    <name evidence="2" type="ORF">J2W36_004617</name>
</gene>
<name>A0ABT9SDA6_9BURK</name>
<proteinExistence type="predicted"/>
<evidence type="ECO:0000313" key="2">
    <source>
        <dbReference type="EMBL" id="MDP9902340.1"/>
    </source>
</evidence>
<accession>A0ABT9SDA6</accession>
<sequence length="371" mass="39894">MAFRLRLSAVAARIVLAAGTLTLGVGAQASTSDMRGLEVAHDAPSSSAVAAGQPWWLDFRDATLNGLIDCAQAQQARTDASKQVPMHVAMGDTEVDLPLDMRVAAAYVLAKTDTFGLILIAQARTAMLQEQHLLQTSPRPSKAARAALAQRLRDADAARDILAERQNAGLALIASACKLSPEALRQRLGDTLTDGQIPHYAKPLPLALPASLLSQREDVSLASVLKGDRANVLEGWITAQEGHALPMERSGAPGYRDAVIAKAYMEVAQELGNLHKQGQRTLQIYEAMQASRESLMQLQAQHAQGKVSELELLENYEYLLQTSQQLASASGELALAWIKLWYRLGGTGSLGPQKILTLEKPSPSMARHAGE</sequence>
<dbReference type="RefSeq" id="WP_307692087.1">
    <property type="nucleotide sequence ID" value="NZ_JAUSRO010000017.1"/>
</dbReference>
<dbReference type="SUPFAM" id="SSF56954">
    <property type="entry name" value="Outer membrane efflux proteins (OEP)"/>
    <property type="match status" value="1"/>
</dbReference>
<feature type="chain" id="PRO_5047099954" description="TolC family protein" evidence="1">
    <location>
        <begin position="18"/>
        <end position="371"/>
    </location>
</feature>
<feature type="signal peptide" evidence="1">
    <location>
        <begin position="1"/>
        <end position="17"/>
    </location>
</feature>
<evidence type="ECO:0000313" key="3">
    <source>
        <dbReference type="Proteomes" id="UP001226867"/>
    </source>
</evidence>
<comment type="caution">
    <text evidence="2">The sequence shown here is derived from an EMBL/GenBank/DDBJ whole genome shotgun (WGS) entry which is preliminary data.</text>
</comment>
<dbReference type="Gene3D" id="1.20.1600.10">
    <property type="entry name" value="Outer membrane efflux proteins (OEP)"/>
    <property type="match status" value="1"/>
</dbReference>